<sequence>MSLLNKLTPGMNYQDDKYKATRKWLLVIISALTVLPLAPLINRYIPPLIIGNWNLDLTVSIILAAVFTWIVLRLFRFLLIPAVALLVLVLLYNQLTNGYGFKRIMSDYRTMVEQNWGRKSQKEIDLVLSPTIFEGPLAKTVKALQSKVNSQDSVVRNFSVEHSLDYFDEYHTKYGPIVRQLSLFKYINNHFKYVSDSERDEYFATPRETIQNGMGGDCDDHTILMTSALKAIGGHCRMVLTEGHLYPELYVGDEKAFERMQQAIIHLFSDQAIENIFYHEQDGQYWINLDYTAKYPGGPYLSEKAFAIIDL</sequence>
<evidence type="ECO:0000259" key="2">
    <source>
        <dbReference type="Pfam" id="PF01841"/>
    </source>
</evidence>
<keyword evidence="1" id="KW-1133">Transmembrane helix</keyword>
<dbReference type="Pfam" id="PF01841">
    <property type="entry name" value="Transglut_core"/>
    <property type="match status" value="1"/>
</dbReference>
<organism evidence="3 4">
    <name type="scientific">Pseudobacter ginsenosidimutans</name>
    <dbReference type="NCBI Taxonomy" id="661488"/>
    <lineage>
        <taxon>Bacteria</taxon>
        <taxon>Pseudomonadati</taxon>
        <taxon>Bacteroidota</taxon>
        <taxon>Chitinophagia</taxon>
        <taxon>Chitinophagales</taxon>
        <taxon>Chitinophagaceae</taxon>
        <taxon>Pseudobacter</taxon>
    </lineage>
</organism>
<dbReference type="InterPro" id="IPR038765">
    <property type="entry name" value="Papain-like_cys_pep_sf"/>
</dbReference>
<feature type="transmembrane region" description="Helical" evidence="1">
    <location>
        <begin position="53"/>
        <end position="72"/>
    </location>
</feature>
<comment type="caution">
    <text evidence="3">The sequence shown here is derived from an EMBL/GenBank/DDBJ whole genome shotgun (WGS) entry which is preliminary data.</text>
</comment>
<reference evidence="3 4" key="1">
    <citation type="submission" date="2019-02" db="EMBL/GenBank/DDBJ databases">
        <title>Genomic Encyclopedia of Type Strains, Phase IV (KMG-IV): sequencing the most valuable type-strain genomes for metagenomic binning, comparative biology and taxonomic classification.</title>
        <authorList>
            <person name="Goeker M."/>
        </authorList>
    </citation>
    <scope>NUCLEOTIDE SEQUENCE [LARGE SCALE GENOMIC DNA]</scope>
    <source>
        <strain evidence="3 4">DSM 18116</strain>
    </source>
</reference>
<protein>
    <submittedName>
        <fullName evidence="3">Transglutaminase superfamily protein</fullName>
    </submittedName>
</protein>
<dbReference type="Gene3D" id="3.10.620.30">
    <property type="match status" value="1"/>
</dbReference>
<feature type="transmembrane region" description="Helical" evidence="1">
    <location>
        <begin position="78"/>
        <end position="95"/>
    </location>
</feature>
<accession>A0A4Q7MZR3</accession>
<evidence type="ECO:0000313" key="4">
    <source>
        <dbReference type="Proteomes" id="UP000293874"/>
    </source>
</evidence>
<dbReference type="SUPFAM" id="SSF54001">
    <property type="entry name" value="Cysteine proteinases"/>
    <property type="match status" value="1"/>
</dbReference>
<dbReference type="EMBL" id="SGXA01000001">
    <property type="protein sequence ID" value="RZS74372.1"/>
    <property type="molecule type" value="Genomic_DNA"/>
</dbReference>
<name>A0A4Q7MZR3_9BACT</name>
<dbReference type="AlphaFoldDB" id="A0A4Q7MZR3"/>
<proteinExistence type="predicted"/>
<keyword evidence="1" id="KW-0812">Transmembrane</keyword>
<feature type="domain" description="Transglutaminase-like" evidence="2">
    <location>
        <begin position="182"/>
        <end position="260"/>
    </location>
</feature>
<feature type="transmembrane region" description="Helical" evidence="1">
    <location>
        <begin position="24"/>
        <end position="41"/>
    </location>
</feature>
<dbReference type="RefSeq" id="WP_225980078.1">
    <property type="nucleotide sequence ID" value="NZ_CP042431.1"/>
</dbReference>
<dbReference type="InterPro" id="IPR002931">
    <property type="entry name" value="Transglutaminase-like"/>
</dbReference>
<gene>
    <name evidence="3" type="ORF">EV199_0219</name>
</gene>
<keyword evidence="4" id="KW-1185">Reference proteome</keyword>
<keyword evidence="1" id="KW-0472">Membrane</keyword>
<evidence type="ECO:0000256" key="1">
    <source>
        <dbReference type="SAM" id="Phobius"/>
    </source>
</evidence>
<evidence type="ECO:0000313" key="3">
    <source>
        <dbReference type="EMBL" id="RZS74372.1"/>
    </source>
</evidence>
<dbReference type="Proteomes" id="UP000293874">
    <property type="component" value="Unassembled WGS sequence"/>
</dbReference>